<evidence type="ECO:0000259" key="2">
    <source>
        <dbReference type="Pfam" id="PF03184"/>
    </source>
</evidence>
<reference evidence="3 4" key="1">
    <citation type="submission" date="2016-03" db="EMBL/GenBank/DDBJ databases">
        <title>Draft genome sequence of the Fonsecaea monophora CBS 269.37.</title>
        <authorList>
            <person name="Bombassaro A."/>
            <person name="Vinicius W.A."/>
            <person name="De Hoog S."/>
            <person name="Sun J."/>
            <person name="Souza E.M."/>
            <person name="Raittz R.T."/>
            <person name="Costa F."/>
            <person name="Leao A.C."/>
            <person name="Tadra-Sfeir M.Z."/>
            <person name="Baura V."/>
            <person name="Balsanelli E."/>
            <person name="Pedrosa F.O."/>
            <person name="Moreno L.F."/>
            <person name="Steffens M.B."/>
            <person name="Xi L."/>
            <person name="Bocca A.L."/>
            <person name="Felipe M.S."/>
            <person name="Teixeira M."/>
            <person name="Telles Filho F.Q."/>
            <person name="Azevedo C.M."/>
            <person name="Gomes R."/>
            <person name="Vicente V.A."/>
        </authorList>
    </citation>
    <scope>NUCLEOTIDE SEQUENCE [LARGE SCALE GENOMIC DNA]</scope>
    <source>
        <strain evidence="3 4">CBS 269.37</strain>
    </source>
</reference>
<evidence type="ECO:0000313" key="4">
    <source>
        <dbReference type="Proteomes" id="UP000077002"/>
    </source>
</evidence>
<dbReference type="Pfam" id="PF03184">
    <property type="entry name" value="DDE_1"/>
    <property type="match status" value="1"/>
</dbReference>
<evidence type="ECO:0000313" key="3">
    <source>
        <dbReference type="EMBL" id="OAG36679.1"/>
    </source>
</evidence>
<proteinExistence type="predicted"/>
<dbReference type="InterPro" id="IPR004875">
    <property type="entry name" value="DDE_SF_endonuclease_dom"/>
</dbReference>
<organism evidence="3 4">
    <name type="scientific">Fonsecaea monophora</name>
    <dbReference type="NCBI Taxonomy" id="254056"/>
    <lineage>
        <taxon>Eukaryota</taxon>
        <taxon>Fungi</taxon>
        <taxon>Dikarya</taxon>
        <taxon>Ascomycota</taxon>
        <taxon>Pezizomycotina</taxon>
        <taxon>Eurotiomycetes</taxon>
        <taxon>Chaetothyriomycetidae</taxon>
        <taxon>Chaetothyriales</taxon>
        <taxon>Herpotrichiellaceae</taxon>
        <taxon>Fonsecaea</taxon>
    </lineage>
</organism>
<gene>
    <name evidence="3" type="ORF">AYO21_09154</name>
</gene>
<dbReference type="Gene3D" id="3.30.428.70">
    <property type="match status" value="1"/>
</dbReference>
<dbReference type="RefSeq" id="XP_022508631.1">
    <property type="nucleotide sequence ID" value="XM_022659092.1"/>
</dbReference>
<dbReference type="EMBL" id="LVKK01000086">
    <property type="protein sequence ID" value="OAG36679.1"/>
    <property type="molecule type" value="Genomic_DNA"/>
</dbReference>
<feature type="compositionally biased region" description="Polar residues" evidence="1">
    <location>
        <begin position="30"/>
        <end position="43"/>
    </location>
</feature>
<feature type="domain" description="DDE-1" evidence="2">
    <location>
        <begin position="329"/>
        <end position="380"/>
    </location>
</feature>
<dbReference type="InterPro" id="IPR043171">
    <property type="entry name" value="Ap4A_phos1/2-like"/>
</dbReference>
<protein>
    <recommendedName>
        <fullName evidence="2">DDE-1 domain-containing protein</fullName>
    </recommendedName>
</protein>
<comment type="caution">
    <text evidence="3">The sequence shown here is derived from an EMBL/GenBank/DDBJ whole genome shotgun (WGS) entry which is preliminary data.</text>
</comment>
<dbReference type="OrthoDB" id="10267950at2759"/>
<accession>A0A177F0D9</accession>
<feature type="region of interest" description="Disordered" evidence="1">
    <location>
        <begin position="27"/>
        <end position="52"/>
    </location>
</feature>
<sequence length="417" mass="46929">MKWLSLKSSVPPLQLLHHKYTLRLSKDRSQPVSSLQHPSTSLPSLPDHEPARNLPAVSIRSSQTLPRSLDERQITARDIDNCFAILKFEFRICPALASKPATADVTNNAAFEHLPNYWPGSDLVDADPALTVTKVHGTHLLVLNRFAVFRPQYLILTLDSFRTHGQLTESLTRWMPVDQDDPLPASSRESVLPPLPVLLTPSPMHSPDMRQHGHNATEEENESAKVCGLVSARAICPGHGVNQTKCLFTHENGHPKPCLNVDGWVPPVNANHDATTDRGLHELTIGARLLHLSDPAMGSRGGEKLSALQKHWQTSSTCADDSSPNYRYTTWLEQIFLPQAATEETEQGQYRLLLLDGHKTHVTHEFKWKCFQNNVVVFYLLHLVPVKMVRRTTVSLHYAHKPLWLDFQDGYDGNRKR</sequence>
<dbReference type="GO" id="GO:0003676">
    <property type="term" value="F:nucleic acid binding"/>
    <property type="evidence" value="ECO:0007669"/>
    <property type="project" value="InterPro"/>
</dbReference>
<dbReference type="GeneID" id="34604292"/>
<dbReference type="Proteomes" id="UP000077002">
    <property type="component" value="Unassembled WGS sequence"/>
</dbReference>
<dbReference type="AlphaFoldDB" id="A0A177F0D9"/>
<evidence type="ECO:0000256" key="1">
    <source>
        <dbReference type="SAM" id="MobiDB-lite"/>
    </source>
</evidence>
<name>A0A177F0D9_9EURO</name>
<keyword evidence="4" id="KW-1185">Reference proteome</keyword>